<protein>
    <submittedName>
        <fullName evidence="1">Uncharacterized protein</fullName>
    </submittedName>
</protein>
<name>A0A834SMZ9_9FABA</name>
<accession>A0A834SMZ9</accession>
<evidence type="ECO:0000313" key="2">
    <source>
        <dbReference type="Proteomes" id="UP000634136"/>
    </source>
</evidence>
<keyword evidence="2" id="KW-1185">Reference proteome</keyword>
<proteinExistence type="predicted"/>
<dbReference type="AlphaFoldDB" id="A0A834SMZ9"/>
<dbReference type="EMBL" id="JAAIUW010000012">
    <property type="protein sequence ID" value="KAF7807488.1"/>
    <property type="molecule type" value="Genomic_DNA"/>
</dbReference>
<evidence type="ECO:0000313" key="1">
    <source>
        <dbReference type="EMBL" id="KAF7807488.1"/>
    </source>
</evidence>
<dbReference type="Proteomes" id="UP000634136">
    <property type="component" value="Unassembled WGS sequence"/>
</dbReference>
<gene>
    <name evidence="1" type="ORF">G2W53_039649</name>
</gene>
<comment type="caution">
    <text evidence="1">The sequence shown here is derived from an EMBL/GenBank/DDBJ whole genome shotgun (WGS) entry which is preliminary data.</text>
</comment>
<organism evidence="1 2">
    <name type="scientific">Senna tora</name>
    <dbReference type="NCBI Taxonomy" id="362788"/>
    <lineage>
        <taxon>Eukaryota</taxon>
        <taxon>Viridiplantae</taxon>
        <taxon>Streptophyta</taxon>
        <taxon>Embryophyta</taxon>
        <taxon>Tracheophyta</taxon>
        <taxon>Spermatophyta</taxon>
        <taxon>Magnoliopsida</taxon>
        <taxon>eudicotyledons</taxon>
        <taxon>Gunneridae</taxon>
        <taxon>Pentapetalae</taxon>
        <taxon>rosids</taxon>
        <taxon>fabids</taxon>
        <taxon>Fabales</taxon>
        <taxon>Fabaceae</taxon>
        <taxon>Caesalpinioideae</taxon>
        <taxon>Cassia clade</taxon>
        <taxon>Senna</taxon>
    </lineage>
</organism>
<sequence length="105" mass="11796">MLLLSLIFVSPSTSEPMWDREYPKGAENARVEVMCWWSAEVANRYNVIGRGAQCSRGVRSVIEWVYSVTWVNSPNGAHVGYRLRYSLSHTGSEAEGETKINEAVT</sequence>
<reference evidence="1" key="1">
    <citation type="submission" date="2020-09" db="EMBL/GenBank/DDBJ databases">
        <title>Genome-Enabled Discovery of Anthraquinone Biosynthesis in Senna tora.</title>
        <authorList>
            <person name="Kang S.-H."/>
            <person name="Pandey R.P."/>
            <person name="Lee C.-M."/>
            <person name="Sim J.-S."/>
            <person name="Jeong J.-T."/>
            <person name="Choi B.-S."/>
            <person name="Jung M."/>
            <person name="Ginzburg D."/>
            <person name="Zhao K."/>
            <person name="Won S.Y."/>
            <person name="Oh T.-J."/>
            <person name="Yu Y."/>
            <person name="Kim N.-H."/>
            <person name="Lee O.R."/>
            <person name="Lee T.-H."/>
            <person name="Bashyal P."/>
            <person name="Kim T.-S."/>
            <person name="Lee W.-H."/>
            <person name="Kawkins C."/>
            <person name="Kim C.-K."/>
            <person name="Kim J.S."/>
            <person name="Ahn B.O."/>
            <person name="Rhee S.Y."/>
            <person name="Sohng J.K."/>
        </authorList>
    </citation>
    <scope>NUCLEOTIDE SEQUENCE</scope>
    <source>
        <tissue evidence="1">Leaf</tissue>
    </source>
</reference>